<dbReference type="PANTHER" id="PTHR30069:SF29">
    <property type="entry name" value="HEMOGLOBIN AND HEMOGLOBIN-HAPTOGLOBIN-BINDING PROTEIN 1-RELATED"/>
    <property type="match status" value="1"/>
</dbReference>
<dbReference type="InterPro" id="IPR006260">
    <property type="entry name" value="TonB/TolA_C"/>
</dbReference>
<keyword evidence="8" id="KW-0472">Membrane</keyword>
<dbReference type="InterPro" id="IPR039426">
    <property type="entry name" value="TonB-dep_rcpt-like"/>
</dbReference>
<keyword evidence="5" id="KW-0812">Transmembrane</keyword>
<dbReference type="Gene3D" id="2.60.40.1120">
    <property type="entry name" value="Carboxypeptidase-like, regulatory domain"/>
    <property type="match status" value="1"/>
</dbReference>
<evidence type="ECO:0000256" key="3">
    <source>
        <dbReference type="ARBA" id="ARBA00022448"/>
    </source>
</evidence>
<dbReference type="EMBL" id="CP089982">
    <property type="protein sequence ID" value="WXA94502.1"/>
    <property type="molecule type" value="Genomic_DNA"/>
</dbReference>
<dbReference type="InterPro" id="IPR013784">
    <property type="entry name" value="Carb-bd-like_fold"/>
</dbReference>
<keyword evidence="3" id="KW-0813">Transport</keyword>
<dbReference type="Proteomes" id="UP001379533">
    <property type="component" value="Chromosome"/>
</dbReference>
<keyword evidence="6 10" id="KW-0732">Signal</keyword>
<dbReference type="InterPro" id="IPR036942">
    <property type="entry name" value="Beta-barrel_TonB_sf"/>
</dbReference>
<feature type="domain" description="TonB C-terminal" evidence="11">
    <location>
        <begin position="42"/>
        <end position="118"/>
    </location>
</feature>
<keyword evidence="7" id="KW-1133">Transmembrane helix</keyword>
<comment type="subcellular location">
    <subcellularLocation>
        <location evidence="2">Cell outer membrane</location>
        <topology evidence="2">Multi-pass membrane protein</topology>
    </subcellularLocation>
    <subcellularLocation>
        <location evidence="1">Membrane</location>
        <topology evidence="1">Single-pass membrane protein</topology>
    </subcellularLocation>
</comment>
<evidence type="ECO:0000256" key="1">
    <source>
        <dbReference type="ARBA" id="ARBA00004167"/>
    </source>
</evidence>
<dbReference type="InterPro" id="IPR037682">
    <property type="entry name" value="TonB_C"/>
</dbReference>
<dbReference type="PANTHER" id="PTHR30069">
    <property type="entry name" value="TONB-DEPENDENT OUTER MEMBRANE RECEPTOR"/>
    <property type="match status" value="1"/>
</dbReference>
<dbReference type="InterPro" id="IPR012910">
    <property type="entry name" value="Plug_dom"/>
</dbReference>
<evidence type="ECO:0000313" key="13">
    <source>
        <dbReference type="EMBL" id="WXA94502.1"/>
    </source>
</evidence>
<evidence type="ECO:0000256" key="7">
    <source>
        <dbReference type="ARBA" id="ARBA00022989"/>
    </source>
</evidence>
<dbReference type="Pfam" id="PF07715">
    <property type="entry name" value="Plug"/>
    <property type="match status" value="1"/>
</dbReference>
<protein>
    <submittedName>
        <fullName evidence="13">TonB family protein</fullName>
    </submittedName>
</protein>
<evidence type="ECO:0000256" key="10">
    <source>
        <dbReference type="SAM" id="SignalP"/>
    </source>
</evidence>
<dbReference type="RefSeq" id="WP_394845111.1">
    <property type="nucleotide sequence ID" value="NZ_CP089982.1"/>
</dbReference>
<evidence type="ECO:0000259" key="11">
    <source>
        <dbReference type="Pfam" id="PF03544"/>
    </source>
</evidence>
<name>A0ABZ2K743_9BACT</name>
<keyword evidence="9" id="KW-0998">Cell outer membrane</keyword>
<dbReference type="SUPFAM" id="SSF49452">
    <property type="entry name" value="Starch-binding domain-like"/>
    <property type="match status" value="1"/>
</dbReference>
<evidence type="ECO:0000256" key="6">
    <source>
        <dbReference type="ARBA" id="ARBA00022729"/>
    </source>
</evidence>
<reference evidence="13 14" key="1">
    <citation type="submission" date="2021-12" db="EMBL/GenBank/DDBJ databases">
        <title>Discovery of the Pendulisporaceae a myxobacterial family with distinct sporulation behavior and unique specialized metabolism.</title>
        <authorList>
            <person name="Garcia R."/>
            <person name="Popoff A."/>
            <person name="Bader C.D."/>
            <person name="Loehr J."/>
            <person name="Walesch S."/>
            <person name="Walt C."/>
            <person name="Boldt J."/>
            <person name="Bunk B."/>
            <person name="Haeckl F.J.F.P.J."/>
            <person name="Gunesch A.P."/>
            <person name="Birkelbach J."/>
            <person name="Nuebel U."/>
            <person name="Pietschmann T."/>
            <person name="Bach T."/>
            <person name="Mueller R."/>
        </authorList>
    </citation>
    <scope>NUCLEOTIDE SEQUENCE [LARGE SCALE GENOMIC DNA]</scope>
    <source>
        <strain evidence="13 14">MSr12523</strain>
    </source>
</reference>
<gene>
    <name evidence="13" type="ORF">LZC95_49665</name>
</gene>
<dbReference type="SUPFAM" id="SSF56935">
    <property type="entry name" value="Porins"/>
    <property type="match status" value="1"/>
</dbReference>
<dbReference type="Pfam" id="PF03544">
    <property type="entry name" value="TonB_C"/>
    <property type="match status" value="1"/>
</dbReference>
<dbReference type="Gene3D" id="2.170.130.10">
    <property type="entry name" value="TonB-dependent receptor, plug domain"/>
    <property type="match status" value="1"/>
</dbReference>
<dbReference type="SUPFAM" id="SSF74653">
    <property type="entry name" value="TolA/TonB C-terminal domain"/>
    <property type="match status" value="1"/>
</dbReference>
<evidence type="ECO:0000256" key="8">
    <source>
        <dbReference type="ARBA" id="ARBA00023136"/>
    </source>
</evidence>
<evidence type="ECO:0000256" key="4">
    <source>
        <dbReference type="ARBA" id="ARBA00022452"/>
    </source>
</evidence>
<feature type="chain" id="PRO_5045388636" evidence="10">
    <location>
        <begin position="24"/>
        <end position="847"/>
    </location>
</feature>
<evidence type="ECO:0000256" key="2">
    <source>
        <dbReference type="ARBA" id="ARBA00004571"/>
    </source>
</evidence>
<dbReference type="Gene3D" id="3.30.1150.10">
    <property type="match status" value="1"/>
</dbReference>
<keyword evidence="4" id="KW-1134">Transmembrane beta strand</keyword>
<evidence type="ECO:0000313" key="14">
    <source>
        <dbReference type="Proteomes" id="UP001379533"/>
    </source>
</evidence>
<accession>A0ABZ2K743</accession>
<organism evidence="13 14">
    <name type="scientific">Pendulispora brunnea</name>
    <dbReference type="NCBI Taxonomy" id="2905690"/>
    <lineage>
        <taxon>Bacteria</taxon>
        <taxon>Pseudomonadati</taxon>
        <taxon>Myxococcota</taxon>
        <taxon>Myxococcia</taxon>
        <taxon>Myxococcales</taxon>
        <taxon>Sorangiineae</taxon>
        <taxon>Pendulisporaceae</taxon>
        <taxon>Pendulispora</taxon>
    </lineage>
</organism>
<sequence>MPRWLFNTAIGLVALLVTTKGFAQPEATAKVVPPTVTTPATVTYPEAAIAERYFVETEVVVIVDVDKTGAVSKATPESPAGHGFDDVAVAAAMTLRFAPATRDGTPIPARIKYRFIFHPPPAKLVGRISTPEGRHLAGNVRITFPDGSTRDVPTDVDGQWTVPDLSPGKVTVAVHAAGFKDDSTEVSLENGEETNLVTRLSPLASDTSQAVARAEDAVEEVNVHGAKPPREVTKRTLSREEIDKIPGTNGDALRSIQSLPGVARPPPFGGFLIVRGSAPAETTTFVDGTPIPLTYHFGGLSSVVPTETLDRIDFYPGNYGVTYGRGTAGMVDVALRDPKKDFHGFAQLDLIDLRLLVEGPIGKTGWKFLAAGRRSWFDTWLVPILEGSSAAVGTAPRYYDYQLMLQGNLGKRASLRLTFFGSDDALSFGQSKAESATASIGGSIDNKTKFYRLQAIYNHRYSDSGELRAVAAIGRDKVDIGVGTLFASTSEYPFSLRTEVSQRLSSRVRAHLGVDFMYAPYDLSLRLPPKFQAGDGPPAPGSPPILSRTSGDRTFAGGYAELEVVPWTGGRIVPGLRVDYTSATKSWDVSPRINFRQDLTRGVPRTTLKGGVGLFYQPPSIRDTDPNYGQTGLKSNRAVHYALGFEQQFTEHLDLSVEVFGKTLDRLVVSGAGNSGEGRAYGAELMLRFKGHPRFFGWLAYTFSRSERRDNDHDPWHLFQYDQTHNLTIVGSYDLGKGFRIGGRFRLISGNLYTPNIGGGFDASSGAYADGLQEPEYGSRLPLFHQLDLRIDKTWTFPSWKLTAYADVQNVYNYLAKEGMRYNFDFTASGYNEGLTILPSIGLRGEL</sequence>
<dbReference type="NCBIfam" id="TIGR01352">
    <property type="entry name" value="tonB_Cterm"/>
    <property type="match status" value="1"/>
</dbReference>
<evidence type="ECO:0000256" key="9">
    <source>
        <dbReference type="ARBA" id="ARBA00023237"/>
    </source>
</evidence>
<keyword evidence="14" id="KW-1185">Reference proteome</keyword>
<evidence type="ECO:0000259" key="12">
    <source>
        <dbReference type="Pfam" id="PF07715"/>
    </source>
</evidence>
<proteinExistence type="predicted"/>
<feature type="domain" description="TonB-dependent receptor plug" evidence="12">
    <location>
        <begin position="235"/>
        <end position="330"/>
    </location>
</feature>
<evidence type="ECO:0000256" key="5">
    <source>
        <dbReference type="ARBA" id="ARBA00022692"/>
    </source>
</evidence>
<feature type="signal peptide" evidence="10">
    <location>
        <begin position="1"/>
        <end position="23"/>
    </location>
</feature>
<dbReference type="Gene3D" id="2.40.170.20">
    <property type="entry name" value="TonB-dependent receptor, beta-barrel domain"/>
    <property type="match status" value="1"/>
</dbReference>
<dbReference type="Pfam" id="PF13620">
    <property type="entry name" value="CarboxypepD_reg"/>
    <property type="match status" value="1"/>
</dbReference>
<dbReference type="InterPro" id="IPR037066">
    <property type="entry name" value="Plug_dom_sf"/>
</dbReference>